<evidence type="ECO:0000259" key="2">
    <source>
        <dbReference type="Pfam" id="PF20167"/>
    </source>
</evidence>
<reference evidence="3" key="1">
    <citation type="submission" date="2017-07" db="EMBL/GenBank/DDBJ databases">
        <title>Taro Niue Genome Assembly and Annotation.</title>
        <authorList>
            <person name="Atibalentja N."/>
            <person name="Keating K."/>
            <person name="Fields C.J."/>
        </authorList>
    </citation>
    <scope>NUCLEOTIDE SEQUENCE</scope>
    <source>
        <strain evidence="3">Niue_2</strain>
        <tissue evidence="3">Leaf</tissue>
    </source>
</reference>
<protein>
    <recommendedName>
        <fullName evidence="2">Putative plant transposon protein domain-containing protein</fullName>
    </recommendedName>
</protein>
<sequence>SSSSSSESSQPPEVTPSKSISEGKTILKPRTVDLADKELVAAFPEILEFFNFQSWLPFISQFRTIYPRLVQEFCLNVECTDEGYKSEVKGVKIDMPIALAATLFKAPAEGTDYHNFEFDLHEAYSILTGFPSDESDPRQTHVTKFNTNTFPPVLRIIHHILTTIITPQGGGRDRLTDIQRFVIYCMKKNLKINIHVIMYQIISETTRKDLHRSLPYAAHLTPVFEHFGVSLENEKSQSIPKSNIYCFKHLQKFMGFRLEGDQVRRGPVVEAPVAPEDQPPVHEDQPPVHEDKPPVHEDQPPVHEDQPQIREDQPLAPEDQPPVGNDSQLPQDAPLTPPFQTSSPIHHSMDFSQAQAPAQTSSAFGGPSVPPELYSFLNDKFNAFTTSIQQMLESFDLKVDTLRKLCDLKFLLDTWHSRGLVDRPWIMCPRPPRVILDILGINSLLIDHPTIESLQEPYRNPFGGRESSPPYSCSPCASPTRFPHLQAQEVVGLRGPRDWAKNTHWFSVCERDRAGHHVLNATVQSVVFLLPPFGVVRLHARRVAHAGQLAGVRDEKAMAYTVTFWLRWQGPNRAQQALLGQEEGLAGGFG</sequence>
<feature type="compositionally biased region" description="Polar residues" evidence="1">
    <location>
        <begin position="10"/>
        <end position="21"/>
    </location>
</feature>
<name>A0A843XDR4_COLES</name>
<feature type="non-terminal residue" evidence="3">
    <location>
        <position position="590"/>
    </location>
</feature>
<proteinExistence type="predicted"/>
<evidence type="ECO:0000256" key="1">
    <source>
        <dbReference type="SAM" id="MobiDB-lite"/>
    </source>
</evidence>
<evidence type="ECO:0000313" key="4">
    <source>
        <dbReference type="Proteomes" id="UP000652761"/>
    </source>
</evidence>
<feature type="region of interest" description="Disordered" evidence="1">
    <location>
        <begin position="272"/>
        <end position="346"/>
    </location>
</feature>
<dbReference type="Pfam" id="PF20167">
    <property type="entry name" value="Transposase_32"/>
    <property type="match status" value="1"/>
</dbReference>
<dbReference type="Proteomes" id="UP000652761">
    <property type="component" value="Unassembled WGS sequence"/>
</dbReference>
<evidence type="ECO:0000313" key="3">
    <source>
        <dbReference type="EMBL" id="MQM17390.1"/>
    </source>
</evidence>
<gene>
    <name evidence="3" type="ORF">Taro_050361</name>
</gene>
<keyword evidence="4" id="KW-1185">Reference proteome</keyword>
<dbReference type="EMBL" id="NMUH01007505">
    <property type="protein sequence ID" value="MQM17390.1"/>
    <property type="molecule type" value="Genomic_DNA"/>
</dbReference>
<feature type="non-terminal residue" evidence="3">
    <location>
        <position position="1"/>
    </location>
</feature>
<dbReference type="AlphaFoldDB" id="A0A843XDR4"/>
<feature type="compositionally biased region" description="Basic and acidic residues" evidence="1">
    <location>
        <begin position="279"/>
        <end position="313"/>
    </location>
</feature>
<organism evidence="3 4">
    <name type="scientific">Colocasia esculenta</name>
    <name type="common">Wild taro</name>
    <name type="synonym">Arum esculentum</name>
    <dbReference type="NCBI Taxonomy" id="4460"/>
    <lineage>
        <taxon>Eukaryota</taxon>
        <taxon>Viridiplantae</taxon>
        <taxon>Streptophyta</taxon>
        <taxon>Embryophyta</taxon>
        <taxon>Tracheophyta</taxon>
        <taxon>Spermatophyta</taxon>
        <taxon>Magnoliopsida</taxon>
        <taxon>Liliopsida</taxon>
        <taxon>Araceae</taxon>
        <taxon>Aroideae</taxon>
        <taxon>Colocasieae</taxon>
        <taxon>Colocasia</taxon>
    </lineage>
</organism>
<comment type="caution">
    <text evidence="3">The sequence shown here is derived from an EMBL/GenBank/DDBJ whole genome shotgun (WGS) entry which is preliminary data.</text>
</comment>
<feature type="region of interest" description="Disordered" evidence="1">
    <location>
        <begin position="1"/>
        <end position="21"/>
    </location>
</feature>
<accession>A0A843XDR4</accession>
<feature type="domain" description="Putative plant transposon protein" evidence="2">
    <location>
        <begin position="53"/>
        <end position="229"/>
    </location>
</feature>
<dbReference type="InterPro" id="IPR046796">
    <property type="entry name" value="Transposase_32_dom"/>
</dbReference>